<name>A0A0C2JVL3_THEKT</name>
<dbReference type="InterPro" id="IPR036055">
    <property type="entry name" value="LDL_receptor-like_sf"/>
</dbReference>
<dbReference type="PROSITE" id="PS01209">
    <property type="entry name" value="LDLRA_1"/>
    <property type="match status" value="1"/>
</dbReference>
<evidence type="ECO:0000256" key="1">
    <source>
        <dbReference type="ARBA" id="ARBA00023157"/>
    </source>
</evidence>
<dbReference type="InterPro" id="IPR002172">
    <property type="entry name" value="LDrepeatLR_classA_rpt"/>
</dbReference>
<dbReference type="SMART" id="SM00192">
    <property type="entry name" value="LDLa"/>
    <property type="match status" value="1"/>
</dbReference>
<keyword evidence="3" id="KW-0449">Lipoprotein</keyword>
<organism evidence="3 4">
    <name type="scientific">Thelohanellus kitauei</name>
    <name type="common">Myxosporean</name>
    <dbReference type="NCBI Taxonomy" id="669202"/>
    <lineage>
        <taxon>Eukaryota</taxon>
        <taxon>Metazoa</taxon>
        <taxon>Cnidaria</taxon>
        <taxon>Myxozoa</taxon>
        <taxon>Myxosporea</taxon>
        <taxon>Bivalvulida</taxon>
        <taxon>Platysporina</taxon>
        <taxon>Myxobolidae</taxon>
        <taxon>Thelohanellus</taxon>
    </lineage>
</organism>
<comment type="caution">
    <text evidence="2">Lacks conserved residue(s) required for the propagation of feature annotation.</text>
</comment>
<dbReference type="EMBL" id="JWZT01000825">
    <property type="protein sequence ID" value="KII73463.1"/>
    <property type="molecule type" value="Genomic_DNA"/>
</dbReference>
<dbReference type="Pfam" id="PF00057">
    <property type="entry name" value="Ldl_recept_a"/>
    <property type="match status" value="1"/>
</dbReference>
<gene>
    <name evidence="3" type="ORF">RF11_04449</name>
</gene>
<reference evidence="3 4" key="1">
    <citation type="journal article" date="2014" name="Genome Biol. Evol.">
        <title>The genome of the myxosporean Thelohanellus kitauei shows adaptations to nutrient acquisition within its fish host.</title>
        <authorList>
            <person name="Yang Y."/>
            <person name="Xiong J."/>
            <person name="Zhou Z."/>
            <person name="Huo F."/>
            <person name="Miao W."/>
            <person name="Ran C."/>
            <person name="Liu Y."/>
            <person name="Zhang J."/>
            <person name="Feng J."/>
            <person name="Wang M."/>
            <person name="Wang M."/>
            <person name="Wang L."/>
            <person name="Yao B."/>
        </authorList>
    </citation>
    <scope>NUCLEOTIDE SEQUENCE [LARGE SCALE GENOMIC DNA]</scope>
    <source>
        <strain evidence="3">Wuqing</strain>
    </source>
</reference>
<evidence type="ECO:0000256" key="2">
    <source>
        <dbReference type="PROSITE-ProRule" id="PRU00124"/>
    </source>
</evidence>
<dbReference type="Gene3D" id="4.10.400.10">
    <property type="entry name" value="Low-density Lipoprotein Receptor"/>
    <property type="match status" value="1"/>
</dbReference>
<keyword evidence="3" id="KW-0675">Receptor</keyword>
<accession>A0A0C2JVL3</accession>
<evidence type="ECO:0000313" key="4">
    <source>
        <dbReference type="Proteomes" id="UP000031668"/>
    </source>
</evidence>
<evidence type="ECO:0000313" key="3">
    <source>
        <dbReference type="EMBL" id="KII73463.1"/>
    </source>
</evidence>
<dbReference type="OrthoDB" id="428577at2759"/>
<dbReference type="InterPro" id="IPR023415">
    <property type="entry name" value="LDLR_class-A_CS"/>
</dbReference>
<feature type="disulfide bond" evidence="2">
    <location>
        <begin position="289"/>
        <end position="307"/>
    </location>
</feature>
<dbReference type="Proteomes" id="UP000031668">
    <property type="component" value="Unassembled WGS sequence"/>
</dbReference>
<dbReference type="SUPFAM" id="SSF57424">
    <property type="entry name" value="LDL receptor-like module"/>
    <property type="match status" value="1"/>
</dbReference>
<dbReference type="AlphaFoldDB" id="A0A0C2JVL3"/>
<keyword evidence="4" id="KW-1185">Reference proteome</keyword>
<feature type="disulfide bond" evidence="2">
    <location>
        <begin position="301"/>
        <end position="316"/>
    </location>
</feature>
<proteinExistence type="predicted"/>
<sequence>MLNGGHLPKQNTIEVVLNKKVNLNHSMAFDHTQRQLFTYVGKYITKFHMASQRIEVLYFQNDTIVDMVYDPISHALIYLTDRKQLKLLSLLSSYEYVVSDHVSWFTYSAHHRLLSMVMSANYFCYCELLESPTCIRSSLDLLQSFVDIQNSRVFLLTKTNLLMVKKFVRDPTSLQPLTEVHDVSHFEVYDDNLYYLMKGQLLYRNLKHNNLDVMLIKNVTFNSLKLHRESSHNYKNTCEGLSCPFFCQPIAADDVSCGCPPPTIPVDKTCICPKSNPNCKMPQCVGFQCKNSKCLLNNVRCNGVNDCGDNSDEIGCEDKCSSGTHLCGTKCLIKDAVCGPVEITVIDTVATIIKKRSRSYIVLIIRMYCYDG</sequence>
<comment type="caution">
    <text evidence="3">The sequence shown here is derived from an EMBL/GenBank/DDBJ whole genome shotgun (WGS) entry which is preliminary data.</text>
</comment>
<dbReference type="CDD" id="cd00112">
    <property type="entry name" value="LDLa"/>
    <property type="match status" value="1"/>
</dbReference>
<protein>
    <submittedName>
        <fullName evidence="3">Low-density lipoprotein receptor-related protein 4</fullName>
    </submittedName>
</protein>
<keyword evidence="1 2" id="KW-1015">Disulfide bond</keyword>
<dbReference type="PROSITE" id="PS50068">
    <property type="entry name" value="LDLRA_2"/>
    <property type="match status" value="1"/>
</dbReference>